<evidence type="ECO:0000256" key="4">
    <source>
        <dbReference type="PROSITE-ProRule" id="PRU00125"/>
    </source>
</evidence>
<dbReference type="SMART" id="SM00132">
    <property type="entry name" value="LIM"/>
    <property type="match status" value="1"/>
</dbReference>
<feature type="compositionally biased region" description="Basic and acidic residues" evidence="5">
    <location>
        <begin position="602"/>
        <end position="619"/>
    </location>
</feature>
<feature type="compositionally biased region" description="Basic and acidic residues" evidence="5">
    <location>
        <begin position="186"/>
        <end position="204"/>
    </location>
</feature>
<dbReference type="Gene3D" id="2.30.42.10">
    <property type="match status" value="1"/>
</dbReference>
<dbReference type="PROSITE" id="PS50023">
    <property type="entry name" value="LIM_DOMAIN_2"/>
    <property type="match status" value="1"/>
</dbReference>
<feature type="region of interest" description="Disordered" evidence="5">
    <location>
        <begin position="482"/>
        <end position="540"/>
    </location>
</feature>
<comment type="caution">
    <text evidence="8">The sequence shown here is derived from an EMBL/GenBank/DDBJ whole genome shotgun (WGS) entry which is preliminary data.</text>
</comment>
<feature type="compositionally biased region" description="Basic and acidic residues" evidence="5">
    <location>
        <begin position="40"/>
        <end position="59"/>
    </location>
</feature>
<feature type="region of interest" description="Disordered" evidence="5">
    <location>
        <begin position="352"/>
        <end position="411"/>
    </location>
</feature>
<feature type="region of interest" description="Disordered" evidence="5">
    <location>
        <begin position="1224"/>
        <end position="1259"/>
    </location>
</feature>
<feature type="region of interest" description="Disordered" evidence="5">
    <location>
        <begin position="1523"/>
        <end position="1723"/>
    </location>
</feature>
<keyword evidence="2 4" id="KW-0862">Zinc</keyword>
<dbReference type="PROSITE" id="PS50106">
    <property type="entry name" value="PDZ"/>
    <property type="match status" value="1"/>
</dbReference>
<feature type="compositionally biased region" description="Basic and acidic residues" evidence="5">
    <location>
        <begin position="724"/>
        <end position="740"/>
    </location>
</feature>
<evidence type="ECO:0000256" key="3">
    <source>
        <dbReference type="ARBA" id="ARBA00023038"/>
    </source>
</evidence>
<feature type="compositionally biased region" description="Basic and acidic residues" evidence="5">
    <location>
        <begin position="1337"/>
        <end position="1346"/>
    </location>
</feature>
<feature type="compositionally biased region" description="Low complexity" evidence="5">
    <location>
        <begin position="964"/>
        <end position="976"/>
    </location>
</feature>
<feature type="region of interest" description="Disordered" evidence="5">
    <location>
        <begin position="878"/>
        <end position="1073"/>
    </location>
</feature>
<feature type="region of interest" description="Disordered" evidence="5">
    <location>
        <begin position="573"/>
        <end position="632"/>
    </location>
</feature>
<feature type="compositionally biased region" description="Polar residues" evidence="5">
    <location>
        <begin position="360"/>
        <end position="373"/>
    </location>
</feature>
<sequence length="1837" mass="214116">MGAVESTSAQRQRGWSEGSGGVMEKNLSSWKSKMRTKNKAAHERTEEIEKTVEDTEPSRSRKAKTFGEMMAERERRKSTGRNFYPYTEEDVGALGGVNKLNSAPTSQDSAPVTSTYRKSLDNNSQNNDHSVSRRAEMFESDHSSLVDVKTNNDQPSSRVPESPAAKPHNRYTVSQNAQVQLNTGKATRDRGREMMERRKEESESQLRGQWNDRQGARHHPGDYRGLLDKPRVPRWQHQNSDDVFAESTQPSRMSMQARRSMFERGNSAEEMPHLTKPLDSNSNVSGRRFESDNSATSAPLVEPQDVCLYRHKPVLPPDLAPSQGLGSRMGINKWETTEDLSGQVPMEQEVMPASEPSAVSDVTSPESLATQEVMSPENGQDHAESDAEEFEEKTIKISQKPNGEKGFGFTIGGGKEHCSPIVIEKVSLGSAADAYGLLEGDEIAAINGVSMDDSYQGSVLYVINQAVRTGLMELKIRRYPFTESDDSEDEREQEQQRQEELERQRREEEEQQRLKQEQEQEEQRRRELEEQQRQEKQREEQLRLEQQRQLKRQQLEKQREELRQQKLQQLEQQRLKQQKQEPLPRRRRQQEQQPQEQQLQEKQQEWRRRDQQQHKEQQQRAEQQQEEEHQQIEQQWLEKQQQEQQQEQQQREKQQQKEEQWQVQQEQQQQLQELEQNRVEQQWQEQQQQQQQQQWEQLQWEQQQQWAQQQLDVDQNEQQPTEQLRQEEQQLVEDDRRDEVSVSQTEMDYHQMELPEVPSEPPPPLPSMPPPAPNWNTFPTATGELASTDDDFFDQNDLLPDLGTEASTEEEKTTSRDRKEASAAPETGCVRTDILRRKSQFLGLEKSEEYHTLQTDKQQKEKLEWERIEATDSILKDLRSVADTRPPENSWQPLEGTTRDNNGTSYSSYNVPQSTNVFDPSSAYDLEQREMDIIANLERDDEASRRLGGNCCHDDSDAYQDQGSSRSTDSVHSSTVASIEARVTQDMRSTPSTVRMTHRSPTERRNYDLEEERRRMEKWDAEQEEKRKPEMEWSDNFENKQLYEAEQQSIRKKHGEDLRKSQQLEEERRRELAVQEEVQQRRFDELRRQAEVANQRQQEEQEKIWQEEEKRRIRQQQQEEEKRKRRQMEILAEREAQLKREEAERVRKQAEEQQRREEEERVRKANEEQWRREEERVRKREQEQREKEEEKAKALREREEQLRQMEERIRRETEELRLEKERLEMEKTNRQKPWSIQQTNTDAPPEYTAPPVPTHTMSSYDDTKVDEVRLSYVPQNNVYQDQYGQPYEPNHTDNISPMSQPQFHIEFKTEPNRIFTLHQRQDDYSYRGNNGISPRTSLEKLPRRELPIQPKPSLREEMGLRPEPRRMYGSQSNVALRSPTGSEASLPDTGREAALRSSRLPSGNSSYFPDNVDGGIRRHSEYQRRPEPVDNVSPKSLPPWADSLKPAPSAVNTDGQVSPTQLTKAELHQIAAVPRPRFNDNWIKPAEERQRRPAPRRSEIMRQNINHPGEHWLFEEAERRRLAAQQGTQHLQKRQDPSQYQYEQQWWPQESQPPSGGSNGYSVECSGDSGYGLPQRYDFDEQPQSLSSPAYRTSYDGGNRYDHYGNQPPLVHPTPSSTNQTIADPVPSPRYIDTPTHNHPYSTPKPNSPSYHYPPSSTQQYHYTHSDNASLSPNSYPPYPDQKQPSQVSYPSVEPVHSRTSSQNSEPPPVPPKPPRLLAGSDNSQAAEHVIAVSGYQACANCGDALGQGAAMVIEPLALYYHIECFRCCVCYAPLGTGERGTDVRVRASRLHCQNCYSSDEESTIHEPVIVTFLHHELLLWCSQTRLLSIKSSYCCT</sequence>
<dbReference type="EMBL" id="JAODUO010000823">
    <property type="protein sequence ID" value="KAK2174148.1"/>
    <property type="molecule type" value="Genomic_DNA"/>
</dbReference>
<feature type="compositionally biased region" description="Polar residues" evidence="5">
    <location>
        <begin position="1582"/>
        <end position="1591"/>
    </location>
</feature>
<feature type="compositionally biased region" description="Polar residues" evidence="5">
    <location>
        <begin position="1"/>
        <end position="13"/>
    </location>
</feature>
<feature type="compositionally biased region" description="Polar residues" evidence="5">
    <location>
        <begin position="1399"/>
        <end position="1408"/>
    </location>
</feature>
<name>A0AAD9KPA3_RIDPI</name>
<dbReference type="GO" id="GO:0046872">
    <property type="term" value="F:metal ion binding"/>
    <property type="evidence" value="ECO:0007669"/>
    <property type="project" value="UniProtKB-KW"/>
</dbReference>
<feature type="compositionally biased region" description="Basic and acidic residues" evidence="5">
    <location>
        <begin position="1054"/>
        <end position="1073"/>
    </location>
</feature>
<feature type="compositionally biased region" description="Pro residues" evidence="5">
    <location>
        <begin position="1706"/>
        <end position="1715"/>
    </location>
</feature>
<dbReference type="Proteomes" id="UP001209878">
    <property type="component" value="Unassembled WGS sequence"/>
</dbReference>
<organism evidence="8 9">
    <name type="scientific">Ridgeia piscesae</name>
    <name type="common">Tubeworm</name>
    <dbReference type="NCBI Taxonomy" id="27915"/>
    <lineage>
        <taxon>Eukaryota</taxon>
        <taxon>Metazoa</taxon>
        <taxon>Spiralia</taxon>
        <taxon>Lophotrochozoa</taxon>
        <taxon>Annelida</taxon>
        <taxon>Polychaeta</taxon>
        <taxon>Sedentaria</taxon>
        <taxon>Canalipalpata</taxon>
        <taxon>Sabellida</taxon>
        <taxon>Siboglinidae</taxon>
        <taxon>Ridgeia</taxon>
    </lineage>
</organism>
<dbReference type="SUPFAM" id="SSF50156">
    <property type="entry name" value="PDZ domain-like"/>
    <property type="match status" value="1"/>
</dbReference>
<feature type="compositionally biased region" description="Pro residues" evidence="5">
    <location>
        <begin position="758"/>
        <end position="773"/>
    </location>
</feature>
<feature type="compositionally biased region" description="Polar residues" evidence="5">
    <location>
        <begin position="99"/>
        <end position="129"/>
    </location>
</feature>
<evidence type="ECO:0000259" key="7">
    <source>
        <dbReference type="PROSITE" id="PS50106"/>
    </source>
</evidence>
<dbReference type="InterPro" id="IPR001781">
    <property type="entry name" value="Znf_LIM"/>
</dbReference>
<feature type="compositionally biased region" description="Polar residues" evidence="5">
    <location>
        <begin position="899"/>
        <end position="919"/>
    </location>
</feature>
<keyword evidence="9" id="KW-1185">Reference proteome</keyword>
<keyword evidence="3 4" id="KW-0440">LIM domain</keyword>
<feature type="compositionally biased region" description="Low complexity" evidence="5">
    <location>
        <begin position="1644"/>
        <end position="1657"/>
    </location>
</feature>
<feature type="region of interest" description="Disordered" evidence="5">
    <location>
        <begin position="1135"/>
        <end position="1200"/>
    </location>
</feature>
<dbReference type="CDD" id="cd22249">
    <property type="entry name" value="UDM1_RNF168_RNF169-like"/>
    <property type="match status" value="1"/>
</dbReference>
<dbReference type="CDD" id="cd08368">
    <property type="entry name" value="LIM"/>
    <property type="match status" value="1"/>
</dbReference>
<dbReference type="Pfam" id="PF00595">
    <property type="entry name" value="PDZ"/>
    <property type="match status" value="1"/>
</dbReference>
<feature type="compositionally biased region" description="Polar residues" evidence="5">
    <location>
        <begin position="1231"/>
        <end position="1242"/>
    </location>
</feature>
<feature type="compositionally biased region" description="Polar residues" evidence="5">
    <location>
        <begin position="1369"/>
        <end position="1383"/>
    </location>
</feature>
<feature type="compositionally biased region" description="Basic and acidic residues" evidence="5">
    <location>
        <begin position="130"/>
        <end position="144"/>
    </location>
</feature>
<evidence type="ECO:0000256" key="2">
    <source>
        <dbReference type="ARBA" id="ARBA00022833"/>
    </source>
</evidence>
<feature type="compositionally biased region" description="Polar residues" evidence="5">
    <location>
        <begin position="1327"/>
        <end position="1336"/>
    </location>
</feature>
<dbReference type="PANTHER" id="PTHR15551">
    <property type="entry name" value="LIM DOMAIN ONLY 7"/>
    <property type="match status" value="1"/>
</dbReference>
<dbReference type="GO" id="GO:0032034">
    <property type="term" value="F:myosin II head/neck binding"/>
    <property type="evidence" value="ECO:0007669"/>
    <property type="project" value="TreeGrafter"/>
</dbReference>
<feature type="compositionally biased region" description="Basic and acidic residues" evidence="5">
    <location>
        <begin position="1415"/>
        <end position="1428"/>
    </location>
</feature>
<feature type="region of interest" description="Disordered" evidence="5">
    <location>
        <begin position="1"/>
        <end position="298"/>
    </location>
</feature>
<dbReference type="PROSITE" id="PS00478">
    <property type="entry name" value="LIM_DOMAIN_1"/>
    <property type="match status" value="1"/>
</dbReference>
<reference evidence="8" key="1">
    <citation type="journal article" date="2023" name="Mol. Biol. Evol.">
        <title>Third-Generation Sequencing Reveals the Adaptive Role of the Epigenome in Three Deep-Sea Polychaetes.</title>
        <authorList>
            <person name="Perez M."/>
            <person name="Aroh O."/>
            <person name="Sun Y."/>
            <person name="Lan Y."/>
            <person name="Juniper S.K."/>
            <person name="Young C.R."/>
            <person name="Angers B."/>
            <person name="Qian P.Y."/>
        </authorList>
    </citation>
    <scope>NUCLEOTIDE SEQUENCE</scope>
    <source>
        <strain evidence="8">R07B-5</strain>
    </source>
</reference>
<keyword evidence="1 4" id="KW-0479">Metal-binding</keyword>
<evidence type="ECO:0000313" key="8">
    <source>
        <dbReference type="EMBL" id="KAK2174148.1"/>
    </source>
</evidence>
<feature type="region of interest" description="Disordered" evidence="5">
    <location>
        <begin position="1325"/>
        <end position="1456"/>
    </location>
</feature>
<feature type="compositionally biased region" description="Basic and acidic residues" evidence="5">
    <location>
        <begin position="1000"/>
        <end position="1043"/>
    </location>
</feature>
<dbReference type="InterPro" id="IPR036034">
    <property type="entry name" value="PDZ_sf"/>
</dbReference>
<dbReference type="GO" id="GO:0001725">
    <property type="term" value="C:stress fiber"/>
    <property type="evidence" value="ECO:0007669"/>
    <property type="project" value="TreeGrafter"/>
</dbReference>
<gene>
    <name evidence="8" type="ORF">NP493_823g00006</name>
</gene>
<feature type="compositionally biased region" description="Polar residues" evidence="5">
    <location>
        <begin position="986"/>
        <end position="995"/>
    </location>
</feature>
<evidence type="ECO:0000313" key="9">
    <source>
        <dbReference type="Proteomes" id="UP001209878"/>
    </source>
</evidence>
<feature type="compositionally biased region" description="Polar residues" evidence="5">
    <location>
        <begin position="1658"/>
        <end position="1674"/>
    </location>
</feature>
<feature type="domain" description="LIM zinc-binding" evidence="6">
    <location>
        <begin position="1737"/>
        <end position="1803"/>
    </location>
</feature>
<feature type="compositionally biased region" description="Basic and acidic residues" evidence="5">
    <location>
        <begin position="260"/>
        <end position="273"/>
    </location>
</feature>
<evidence type="ECO:0000256" key="1">
    <source>
        <dbReference type="ARBA" id="ARBA00022723"/>
    </source>
</evidence>
<feature type="compositionally biased region" description="Acidic residues" evidence="5">
    <location>
        <begin position="483"/>
        <end position="492"/>
    </location>
</feature>
<feature type="compositionally biased region" description="Basic and acidic residues" evidence="5">
    <location>
        <begin position="1485"/>
        <end position="1500"/>
    </location>
</feature>
<protein>
    <submittedName>
        <fullName evidence="8">Uncharacterized protein</fullName>
    </submittedName>
</protein>
<feature type="domain" description="PDZ" evidence="7">
    <location>
        <begin position="394"/>
        <end position="478"/>
    </location>
</feature>
<dbReference type="InterPro" id="IPR001478">
    <property type="entry name" value="PDZ"/>
</dbReference>
<dbReference type="SMART" id="SM00228">
    <property type="entry name" value="PDZ"/>
    <property type="match status" value="1"/>
</dbReference>
<accession>A0AAD9KPA3</accession>
<feature type="compositionally biased region" description="Basic and acidic residues" evidence="5">
    <location>
        <begin position="1353"/>
        <end position="1366"/>
    </location>
</feature>
<feature type="compositionally biased region" description="Polar residues" evidence="5">
    <location>
        <begin position="149"/>
        <end position="159"/>
    </location>
</feature>
<dbReference type="PANTHER" id="PTHR15551:SF3">
    <property type="entry name" value="LIM AND CALPONIN HOMOLOGY DOMAINS-CONTAINING PROTEIN 1"/>
    <property type="match status" value="1"/>
</dbReference>
<feature type="region of interest" description="Disordered" evidence="5">
    <location>
        <begin position="1478"/>
        <end position="1504"/>
    </location>
</feature>
<feature type="compositionally biased region" description="Low complexity" evidence="5">
    <location>
        <begin position="1537"/>
        <end position="1554"/>
    </location>
</feature>
<dbReference type="CDD" id="cd00136">
    <property type="entry name" value="PDZ_canonical"/>
    <property type="match status" value="1"/>
</dbReference>
<feature type="compositionally biased region" description="Basic and acidic residues" evidence="5">
    <location>
        <begin position="219"/>
        <end position="231"/>
    </location>
</feature>
<proteinExistence type="predicted"/>
<feature type="compositionally biased region" description="Basic and acidic residues" evidence="5">
    <location>
        <begin position="809"/>
        <end position="821"/>
    </location>
</feature>
<feature type="compositionally biased region" description="Low complexity" evidence="5">
    <location>
        <begin position="591"/>
        <end position="601"/>
    </location>
</feature>
<feature type="compositionally biased region" description="Basic and acidic residues" evidence="5">
    <location>
        <begin position="493"/>
        <end position="540"/>
    </location>
</feature>
<feature type="compositionally biased region" description="Polar residues" evidence="5">
    <location>
        <begin position="171"/>
        <end position="185"/>
    </location>
</feature>
<feature type="compositionally biased region" description="Low complexity" evidence="5">
    <location>
        <begin position="706"/>
        <end position="723"/>
    </location>
</feature>
<dbReference type="Gene3D" id="2.10.110.10">
    <property type="entry name" value="Cysteine Rich Protein"/>
    <property type="match status" value="1"/>
</dbReference>
<evidence type="ECO:0000259" key="6">
    <source>
        <dbReference type="PROSITE" id="PS50023"/>
    </source>
</evidence>
<dbReference type="GO" id="GO:0051496">
    <property type="term" value="P:positive regulation of stress fiber assembly"/>
    <property type="evidence" value="ECO:0007669"/>
    <property type="project" value="TreeGrafter"/>
</dbReference>
<feature type="region of interest" description="Disordered" evidence="5">
    <location>
        <begin position="706"/>
        <end position="832"/>
    </location>
</feature>
<dbReference type="Pfam" id="PF00412">
    <property type="entry name" value="LIM"/>
    <property type="match status" value="1"/>
</dbReference>
<evidence type="ECO:0000256" key="5">
    <source>
        <dbReference type="SAM" id="MobiDB-lite"/>
    </source>
</evidence>
<dbReference type="GO" id="GO:0051893">
    <property type="term" value="P:regulation of focal adhesion assembly"/>
    <property type="evidence" value="ECO:0007669"/>
    <property type="project" value="TreeGrafter"/>
</dbReference>